<dbReference type="GO" id="GO:0015562">
    <property type="term" value="F:efflux transmembrane transporter activity"/>
    <property type="evidence" value="ECO:0007669"/>
    <property type="project" value="TreeGrafter"/>
</dbReference>
<proteinExistence type="inferred from homology"/>
<keyword evidence="3" id="KW-0732">Signal</keyword>
<evidence type="ECO:0000256" key="3">
    <source>
        <dbReference type="SAM" id="SignalP"/>
    </source>
</evidence>
<evidence type="ECO:0000256" key="1">
    <source>
        <dbReference type="ARBA" id="ARBA00009477"/>
    </source>
</evidence>
<dbReference type="PANTHER" id="PTHR30469">
    <property type="entry name" value="MULTIDRUG RESISTANCE PROTEIN MDTA"/>
    <property type="match status" value="1"/>
</dbReference>
<dbReference type="Gene3D" id="1.10.287.470">
    <property type="entry name" value="Helix hairpin bin"/>
    <property type="match status" value="1"/>
</dbReference>
<evidence type="ECO:0000259" key="6">
    <source>
        <dbReference type="Pfam" id="PF25954"/>
    </source>
</evidence>
<dbReference type="Pfam" id="PF25917">
    <property type="entry name" value="BSH_RND"/>
    <property type="match status" value="1"/>
</dbReference>
<feature type="chain" id="PRO_5011473702" evidence="3">
    <location>
        <begin position="23"/>
        <end position="356"/>
    </location>
</feature>
<dbReference type="EMBL" id="FNTJ01000002">
    <property type="protein sequence ID" value="SEC81763.1"/>
    <property type="molecule type" value="Genomic_DNA"/>
</dbReference>
<dbReference type="InterPro" id="IPR006143">
    <property type="entry name" value="RND_pump_MFP"/>
</dbReference>
<dbReference type="Gene3D" id="2.40.50.100">
    <property type="match status" value="1"/>
</dbReference>
<dbReference type="Proteomes" id="UP000198982">
    <property type="component" value="Unassembled WGS sequence"/>
</dbReference>
<evidence type="ECO:0000259" key="5">
    <source>
        <dbReference type="Pfam" id="PF25917"/>
    </source>
</evidence>
<dbReference type="AlphaFoldDB" id="A0A1H4VLC0"/>
<dbReference type="Pfam" id="PF25954">
    <property type="entry name" value="Beta-barrel_RND_2"/>
    <property type="match status" value="1"/>
</dbReference>
<name>A0A1H4VLC0_9PSED</name>
<evidence type="ECO:0000256" key="2">
    <source>
        <dbReference type="ARBA" id="ARBA00023054"/>
    </source>
</evidence>
<evidence type="ECO:0000313" key="8">
    <source>
        <dbReference type="Proteomes" id="UP000198982"/>
    </source>
</evidence>
<protein>
    <submittedName>
        <fullName evidence="7">RND family efflux transporter, MFP subunit</fullName>
    </submittedName>
</protein>
<dbReference type="Pfam" id="PF25876">
    <property type="entry name" value="HH_MFP_RND"/>
    <property type="match status" value="1"/>
</dbReference>
<dbReference type="PROSITE" id="PS51257">
    <property type="entry name" value="PROKAR_LIPOPROTEIN"/>
    <property type="match status" value="1"/>
</dbReference>
<dbReference type="InterPro" id="IPR058792">
    <property type="entry name" value="Beta-barrel_RND_2"/>
</dbReference>
<dbReference type="InterPro" id="IPR058624">
    <property type="entry name" value="MdtA-like_HH"/>
</dbReference>
<dbReference type="SUPFAM" id="SSF111369">
    <property type="entry name" value="HlyD-like secretion proteins"/>
    <property type="match status" value="1"/>
</dbReference>
<organism evidence="7 8">
    <name type="scientific">Pseudomonas saponiphila</name>
    <dbReference type="NCBI Taxonomy" id="556534"/>
    <lineage>
        <taxon>Bacteria</taxon>
        <taxon>Pseudomonadati</taxon>
        <taxon>Pseudomonadota</taxon>
        <taxon>Gammaproteobacteria</taxon>
        <taxon>Pseudomonadales</taxon>
        <taxon>Pseudomonadaceae</taxon>
        <taxon>Pseudomonas</taxon>
    </lineage>
</organism>
<dbReference type="InterPro" id="IPR058625">
    <property type="entry name" value="MdtA-like_BSH"/>
</dbReference>
<feature type="domain" description="Multidrug resistance protein MdtA-like barrel-sandwich hybrid" evidence="5">
    <location>
        <begin position="59"/>
        <end position="191"/>
    </location>
</feature>
<evidence type="ECO:0000259" key="4">
    <source>
        <dbReference type="Pfam" id="PF25876"/>
    </source>
</evidence>
<evidence type="ECO:0000313" key="7">
    <source>
        <dbReference type="EMBL" id="SEC81763.1"/>
    </source>
</evidence>
<comment type="similarity">
    <text evidence="1">Belongs to the membrane fusion protein (MFP) (TC 8.A.1) family.</text>
</comment>
<dbReference type="RefSeq" id="WP_092318564.1">
    <property type="nucleotide sequence ID" value="NZ_FNTJ01000002.1"/>
</dbReference>
<dbReference type="GO" id="GO:1990281">
    <property type="term" value="C:efflux pump complex"/>
    <property type="evidence" value="ECO:0007669"/>
    <property type="project" value="TreeGrafter"/>
</dbReference>
<accession>A0A1H4VLC0</accession>
<dbReference type="Gene3D" id="2.40.30.170">
    <property type="match status" value="1"/>
</dbReference>
<keyword evidence="2" id="KW-0175">Coiled coil</keyword>
<sequence>MKRLLPLLCAAVLLSGCSKEEAAPAPVRPVLSIRVVAQSEESLGRFAGNIQARYETNLGFRVPGRIANRTVDVGAEVGPGDLLATLDPTDQQNQLRAAQGDLAKVEAQWINAQANARRQQELFDRGVGAQAQLDIAQTDLKTTGAALDQAKAAVRQAQDQLNYSQLHSDHGGVVTAWNAEAGQVVTAGQQVVTLARPEIKEAVIDLPATLVDQLPTDVEFKVAAQLDPSISTTATVREIEPQAQSATRTRRARLTLKDTPEAFRLGTAISVTLSSAIEPRTELPLSALQEVDGQTRIWVIDPQSQTVAPRAIKVLSRDGDSALIGQGVKPGERVVSAGVNSLKPGQKVKIDEDRAQ</sequence>
<keyword evidence="8" id="KW-1185">Reference proteome</keyword>
<feature type="domain" description="CusB-like beta-barrel" evidence="6">
    <location>
        <begin position="204"/>
        <end position="275"/>
    </location>
</feature>
<reference evidence="8" key="1">
    <citation type="submission" date="2016-10" db="EMBL/GenBank/DDBJ databases">
        <authorList>
            <person name="Varghese N."/>
            <person name="Submissions S."/>
        </authorList>
    </citation>
    <scope>NUCLEOTIDE SEQUENCE [LARGE SCALE GENOMIC DNA]</scope>
    <source>
        <strain evidence="8">DSM 9751</strain>
    </source>
</reference>
<dbReference type="Gene3D" id="2.40.420.20">
    <property type="match status" value="1"/>
</dbReference>
<feature type="signal peptide" evidence="3">
    <location>
        <begin position="1"/>
        <end position="22"/>
    </location>
</feature>
<dbReference type="NCBIfam" id="TIGR01730">
    <property type="entry name" value="RND_mfp"/>
    <property type="match status" value="1"/>
</dbReference>
<dbReference type="PANTHER" id="PTHR30469:SF15">
    <property type="entry name" value="HLYD FAMILY OF SECRETION PROTEINS"/>
    <property type="match status" value="1"/>
</dbReference>
<gene>
    <name evidence="7" type="ORF">SAMN05216178_4987</name>
</gene>
<feature type="domain" description="Multidrug resistance protein MdtA-like alpha-helical hairpin" evidence="4">
    <location>
        <begin position="95"/>
        <end position="164"/>
    </location>
</feature>